<dbReference type="RefSeq" id="XP_046065175.1">
    <property type="nucleotide sequence ID" value="XM_046221352.1"/>
</dbReference>
<comment type="caution">
    <text evidence="2">The sequence shown here is derived from an EMBL/GenBank/DDBJ whole genome shotgun (WGS) entry which is preliminary data.</text>
</comment>
<protein>
    <submittedName>
        <fullName evidence="2">Uncharacterized protein</fullName>
    </submittedName>
</protein>
<reference evidence="2" key="1">
    <citation type="submission" date="2021-12" db="EMBL/GenBank/DDBJ databases">
        <title>Convergent genome expansion in fungi linked to evolution of root-endophyte symbiosis.</title>
        <authorList>
            <consortium name="DOE Joint Genome Institute"/>
            <person name="Ke Y.-H."/>
            <person name="Bonito G."/>
            <person name="Liao H.-L."/>
            <person name="Looney B."/>
            <person name="Rojas-Flechas A."/>
            <person name="Nash J."/>
            <person name="Hameed K."/>
            <person name="Schadt C."/>
            <person name="Martin F."/>
            <person name="Crous P.W."/>
            <person name="Miettinen O."/>
            <person name="Magnuson J.K."/>
            <person name="Labbe J."/>
            <person name="Jacobson D."/>
            <person name="Doktycz M.J."/>
            <person name="Veneault-Fourrey C."/>
            <person name="Kuo A."/>
            <person name="Mondo S."/>
            <person name="Calhoun S."/>
            <person name="Riley R."/>
            <person name="Ohm R."/>
            <person name="LaButti K."/>
            <person name="Andreopoulos B."/>
            <person name="Pangilinan J."/>
            <person name="Nolan M."/>
            <person name="Tritt A."/>
            <person name="Clum A."/>
            <person name="Lipzen A."/>
            <person name="Daum C."/>
            <person name="Barry K."/>
            <person name="Grigoriev I.V."/>
            <person name="Vilgalys R."/>
        </authorList>
    </citation>
    <scope>NUCLEOTIDE SEQUENCE</scope>
    <source>
        <strain evidence="2">PMI_201</strain>
    </source>
</reference>
<proteinExistence type="predicted"/>
<sequence length="178" mass="20995">MGTPTRDTLIKLATNSGLTRDPSVPQGLNYKRKEEIEKGHELCTLKNRYDTLRTDLIARSERKRRYKAAEVEQHKSLFDIIRNQIIEGNYEGKPVTFEPDTSHVLPERRALTDLEFKNRDVDKVSYDELLEDRIRSLEMRLALYHLEVLRKLQERIRFNKPPPQKTEDDPISMESEEE</sequence>
<dbReference type="GeneID" id="70251639"/>
<organism evidence="2 3">
    <name type="scientific">Talaromyces proteolyticus</name>
    <dbReference type="NCBI Taxonomy" id="1131652"/>
    <lineage>
        <taxon>Eukaryota</taxon>
        <taxon>Fungi</taxon>
        <taxon>Dikarya</taxon>
        <taxon>Ascomycota</taxon>
        <taxon>Pezizomycotina</taxon>
        <taxon>Eurotiomycetes</taxon>
        <taxon>Eurotiomycetidae</taxon>
        <taxon>Eurotiales</taxon>
        <taxon>Trichocomaceae</taxon>
        <taxon>Talaromyces</taxon>
        <taxon>Talaromyces sect. Bacilispori</taxon>
    </lineage>
</organism>
<dbReference type="PANTHER" id="PTHR37535">
    <property type="entry name" value="FLUG DOMAIN PROTEIN"/>
    <property type="match status" value="1"/>
</dbReference>
<dbReference type="InterPro" id="IPR021842">
    <property type="entry name" value="DUF3435"/>
</dbReference>
<dbReference type="Pfam" id="PF11917">
    <property type="entry name" value="DUF3435"/>
    <property type="match status" value="1"/>
</dbReference>
<evidence type="ECO:0000313" key="3">
    <source>
        <dbReference type="Proteomes" id="UP001201262"/>
    </source>
</evidence>
<name>A0AAD4KCR0_9EURO</name>
<gene>
    <name evidence="2" type="ORF">BGW36DRAFT_434002</name>
</gene>
<feature type="compositionally biased region" description="Acidic residues" evidence="1">
    <location>
        <begin position="169"/>
        <end position="178"/>
    </location>
</feature>
<feature type="region of interest" description="Disordered" evidence="1">
    <location>
        <begin position="159"/>
        <end position="178"/>
    </location>
</feature>
<evidence type="ECO:0000313" key="2">
    <source>
        <dbReference type="EMBL" id="KAH8688703.1"/>
    </source>
</evidence>
<dbReference type="PANTHER" id="PTHR37535:SF4">
    <property type="entry name" value="FLUG DOMAIN-CONTAINING PROTEIN"/>
    <property type="match status" value="1"/>
</dbReference>
<dbReference type="EMBL" id="JAJTJA010000017">
    <property type="protein sequence ID" value="KAH8688703.1"/>
    <property type="molecule type" value="Genomic_DNA"/>
</dbReference>
<keyword evidence="3" id="KW-1185">Reference proteome</keyword>
<accession>A0AAD4KCR0</accession>
<dbReference type="AlphaFoldDB" id="A0AAD4KCR0"/>
<evidence type="ECO:0000256" key="1">
    <source>
        <dbReference type="SAM" id="MobiDB-lite"/>
    </source>
</evidence>
<dbReference type="Proteomes" id="UP001201262">
    <property type="component" value="Unassembled WGS sequence"/>
</dbReference>